<proteinExistence type="predicted"/>
<dbReference type="PANTHER" id="PTHR34988:SF1">
    <property type="entry name" value="DNA-BINDING PROTEIN"/>
    <property type="match status" value="1"/>
</dbReference>
<organism evidence="2 3">
    <name type="scientific">Aminomonas paucivorans DSM 12260</name>
    <dbReference type="NCBI Taxonomy" id="584708"/>
    <lineage>
        <taxon>Bacteria</taxon>
        <taxon>Thermotogati</taxon>
        <taxon>Synergistota</taxon>
        <taxon>Synergistia</taxon>
        <taxon>Synergistales</taxon>
        <taxon>Synergistaceae</taxon>
        <taxon>Aminomonas</taxon>
    </lineage>
</organism>
<dbReference type="AlphaFoldDB" id="E3CWW0"/>
<gene>
    <name evidence="2" type="ORF">Apau_0983</name>
</gene>
<dbReference type="PROSITE" id="PS51742">
    <property type="entry name" value="PPC"/>
    <property type="match status" value="1"/>
</dbReference>
<dbReference type="Proteomes" id="UP000005096">
    <property type="component" value="Chromosome"/>
</dbReference>
<dbReference type="Pfam" id="PF03479">
    <property type="entry name" value="PCC"/>
    <property type="match status" value="1"/>
</dbReference>
<dbReference type="RefSeq" id="WP_006300591.1">
    <property type="nucleotide sequence ID" value="NZ_CM001022.1"/>
</dbReference>
<keyword evidence="3" id="KW-1185">Reference proteome</keyword>
<dbReference type="CDD" id="cd11378">
    <property type="entry name" value="DUF296"/>
    <property type="match status" value="1"/>
</dbReference>
<dbReference type="HOGENOM" id="CLU_114051_2_3_0"/>
<dbReference type="STRING" id="584708.Apau_0983"/>
<dbReference type="SUPFAM" id="SSF117856">
    <property type="entry name" value="AF0104/ALDC/Ptd012-like"/>
    <property type="match status" value="1"/>
</dbReference>
<sequence length="140" mass="15912">MRYSLTDELFALRLTEGEELHASIAKACQEYHCDSAVVLGGLGMVRNVTFGWFTGTEYLTEVHDEIFELSALSGDVSYKDDTLYPHLHMVVNRRDHSVLGGHCLRAVVDHNMEVFLKPVHSIQFRREFDGWFAALAPAKR</sequence>
<protein>
    <recommendedName>
        <fullName evidence="1">PPC domain-containing protein</fullName>
    </recommendedName>
</protein>
<dbReference type="OrthoDB" id="5012at2"/>
<evidence type="ECO:0000313" key="3">
    <source>
        <dbReference type="Proteomes" id="UP000005096"/>
    </source>
</evidence>
<accession>E3CWW0</accession>
<feature type="domain" description="PPC" evidence="1">
    <location>
        <begin position="3"/>
        <end position="140"/>
    </location>
</feature>
<name>E3CWW0_9BACT</name>
<evidence type="ECO:0000259" key="1">
    <source>
        <dbReference type="PROSITE" id="PS51742"/>
    </source>
</evidence>
<dbReference type="PaxDb" id="584708-Apau_0983"/>
<evidence type="ECO:0000313" key="2">
    <source>
        <dbReference type="EMBL" id="EFQ23410.1"/>
    </source>
</evidence>
<dbReference type="Gene3D" id="3.30.1330.80">
    <property type="entry name" value="Hypothetical protein, similar to alpha- acetolactate decarboxylase, domain 2"/>
    <property type="match status" value="1"/>
</dbReference>
<dbReference type="EMBL" id="CM001022">
    <property type="protein sequence ID" value="EFQ23410.1"/>
    <property type="molecule type" value="Genomic_DNA"/>
</dbReference>
<dbReference type="PANTHER" id="PTHR34988">
    <property type="entry name" value="PROTEIN, PUTATIVE-RELATED"/>
    <property type="match status" value="1"/>
</dbReference>
<dbReference type="InterPro" id="IPR005175">
    <property type="entry name" value="PPC_dom"/>
</dbReference>
<reference evidence="2 3" key="1">
    <citation type="journal article" date="2010" name="Stand. Genomic Sci.">
        <title>Non-contiguous finished genome sequence of Aminomonas paucivorans type strain (GLU-3).</title>
        <authorList>
            <person name="Pitluck S."/>
            <person name="Yasawong M."/>
            <person name="Held B."/>
            <person name="Lapidus A."/>
            <person name="Nolan M."/>
            <person name="Copeland A."/>
            <person name="Lucas S."/>
            <person name="Del Rio T.G."/>
            <person name="Tice H."/>
            <person name="Cheng J.F."/>
            <person name="Chertkov O."/>
            <person name="Goodwin L."/>
            <person name="Tapia R."/>
            <person name="Han C."/>
            <person name="Liolios K."/>
            <person name="Ivanova N."/>
            <person name="Mavromatis K."/>
            <person name="Ovchinnikova G."/>
            <person name="Pati A."/>
            <person name="Chen A."/>
            <person name="Palaniappan K."/>
            <person name="Land M."/>
            <person name="Hauser L."/>
            <person name="Chang Y.J."/>
            <person name="Jeffries C.D."/>
            <person name="Pukall R."/>
            <person name="Spring S."/>
            <person name="Rohde M."/>
            <person name="Sikorski J."/>
            <person name="Goker M."/>
            <person name="Woyke T."/>
            <person name="Bristow J."/>
            <person name="Eisen J.A."/>
            <person name="Markowitz V."/>
            <person name="Hugenholtz P."/>
            <person name="Kyrpides N.C."/>
            <person name="Klenk H.P."/>
        </authorList>
    </citation>
    <scope>NUCLEOTIDE SEQUENCE [LARGE SCALE GENOMIC DNA]</scope>
    <source>
        <strain evidence="2 3">DSM 12260</strain>
    </source>
</reference>
<dbReference type="eggNOG" id="COG1661">
    <property type="taxonomic scope" value="Bacteria"/>
</dbReference>